<sequence length="90" mass="10592">MQYDFGVKRVKRRVEQDTDRPDFMSYALKAENERGLRSKICSQPRRCSSLQAVRRCLGASRCTNNPHTLNKLYTELGEQFEDEKYITRNS</sequence>
<dbReference type="RefSeq" id="XP_040717681.1">
    <property type="nucleotide sequence ID" value="XM_040859736.1"/>
</dbReference>
<name>A0A1Y2E6I9_9PEZI</name>
<dbReference type="AlphaFoldDB" id="A0A1Y2E6I9"/>
<organism evidence="1 2">
    <name type="scientific">Pseudomassariella vexata</name>
    <dbReference type="NCBI Taxonomy" id="1141098"/>
    <lineage>
        <taxon>Eukaryota</taxon>
        <taxon>Fungi</taxon>
        <taxon>Dikarya</taxon>
        <taxon>Ascomycota</taxon>
        <taxon>Pezizomycotina</taxon>
        <taxon>Sordariomycetes</taxon>
        <taxon>Xylariomycetidae</taxon>
        <taxon>Amphisphaeriales</taxon>
        <taxon>Pseudomassariaceae</taxon>
        <taxon>Pseudomassariella</taxon>
    </lineage>
</organism>
<gene>
    <name evidence="1" type="ORF">BCR38DRAFT_425920</name>
</gene>
<dbReference type="STRING" id="1141098.A0A1Y2E6I9"/>
<proteinExistence type="predicted"/>
<dbReference type="InParanoid" id="A0A1Y2E6I9"/>
<dbReference type="Proteomes" id="UP000193689">
    <property type="component" value="Unassembled WGS sequence"/>
</dbReference>
<keyword evidence="2" id="KW-1185">Reference proteome</keyword>
<comment type="caution">
    <text evidence="1">The sequence shown here is derived from an EMBL/GenBank/DDBJ whole genome shotgun (WGS) entry which is preliminary data.</text>
</comment>
<accession>A0A1Y2E6I9</accession>
<reference evidence="1 2" key="1">
    <citation type="submission" date="2016-07" db="EMBL/GenBank/DDBJ databases">
        <title>Pervasive Adenine N6-methylation of Active Genes in Fungi.</title>
        <authorList>
            <consortium name="DOE Joint Genome Institute"/>
            <person name="Mondo S.J."/>
            <person name="Dannebaum R.O."/>
            <person name="Kuo R.C."/>
            <person name="Labutti K."/>
            <person name="Haridas S."/>
            <person name="Kuo A."/>
            <person name="Salamov A."/>
            <person name="Ahrendt S.R."/>
            <person name="Lipzen A."/>
            <person name="Sullivan W."/>
            <person name="Andreopoulos W.B."/>
            <person name="Clum A."/>
            <person name="Lindquist E."/>
            <person name="Daum C."/>
            <person name="Ramamoorthy G.K."/>
            <person name="Gryganskyi A."/>
            <person name="Culley D."/>
            <person name="Magnuson J.K."/>
            <person name="James T.Y."/>
            <person name="O'Malley M.A."/>
            <person name="Stajich J.E."/>
            <person name="Spatafora J.W."/>
            <person name="Visel A."/>
            <person name="Grigoriev I.V."/>
        </authorList>
    </citation>
    <scope>NUCLEOTIDE SEQUENCE [LARGE SCALE GENOMIC DNA]</scope>
    <source>
        <strain evidence="1 2">CBS 129021</strain>
    </source>
</reference>
<evidence type="ECO:0000313" key="1">
    <source>
        <dbReference type="EMBL" id="ORY67057.1"/>
    </source>
</evidence>
<dbReference type="EMBL" id="MCFJ01000004">
    <property type="protein sequence ID" value="ORY67057.1"/>
    <property type="molecule type" value="Genomic_DNA"/>
</dbReference>
<dbReference type="GeneID" id="63775948"/>
<protein>
    <submittedName>
        <fullName evidence="1">Uncharacterized protein</fullName>
    </submittedName>
</protein>
<evidence type="ECO:0000313" key="2">
    <source>
        <dbReference type="Proteomes" id="UP000193689"/>
    </source>
</evidence>